<keyword evidence="3" id="KW-1185">Reference proteome</keyword>
<dbReference type="EMBL" id="LDYG01000028">
    <property type="protein sequence ID" value="KUP06514.1"/>
    <property type="molecule type" value="Genomic_DNA"/>
</dbReference>
<name>A0A147K8K7_9BACI</name>
<dbReference type="STRING" id="1150625.Q75_08290"/>
<feature type="transmembrane region" description="Helical" evidence="1">
    <location>
        <begin position="6"/>
        <end position="25"/>
    </location>
</feature>
<gene>
    <name evidence="2" type="ORF">Q75_08290</name>
</gene>
<dbReference type="Proteomes" id="UP000074108">
    <property type="component" value="Unassembled WGS sequence"/>
</dbReference>
<dbReference type="InterPro" id="IPR003744">
    <property type="entry name" value="YhhQ"/>
</dbReference>
<dbReference type="PATRIC" id="fig|1150625.3.peg.1753"/>
<protein>
    <recommendedName>
        <fullName evidence="1">Probable queuosine precursor transporter</fullName>
        <shortName evidence="1">Q precursor transporter</shortName>
    </recommendedName>
</protein>
<comment type="similarity">
    <text evidence="1">Belongs to the vitamin uptake transporter (VUT/ECF) (TC 2.A.88) family. Q precursor transporter subfamily.</text>
</comment>
<evidence type="ECO:0000313" key="2">
    <source>
        <dbReference type="EMBL" id="KUP06514.1"/>
    </source>
</evidence>
<feature type="transmembrane region" description="Helical" evidence="1">
    <location>
        <begin position="52"/>
        <end position="73"/>
    </location>
</feature>
<dbReference type="OrthoDB" id="9805479at2"/>
<proteinExistence type="inferred from homology"/>
<accession>A0A147K8K7</accession>
<dbReference type="NCBIfam" id="TIGR00697">
    <property type="entry name" value="queuosine precursor transporter"/>
    <property type="match status" value="1"/>
</dbReference>
<sequence>MSTVIFGFIFIIINFTLFLAFYRLFGKMGLFTWIGIATILANIQVVKQIELFGLTATLGNTMYASAFLATDLLNEKYGKKDAQKAVWLGFSTLLIMIVVMQLAIQFTPHPEDFAQGSLETIFGLIPQIALGSLAAYIVSQMSDVYVFSFLKKHFPKDSQFWIRNNGSTMISQLIDTLVFTSIAFYGYEFHIWLQIFITTYILKWIVALLDTPFGYIAKKFPE</sequence>
<comment type="caution">
    <text evidence="2">The sequence shown here is derived from an EMBL/GenBank/DDBJ whole genome shotgun (WGS) entry which is preliminary data.</text>
</comment>
<feature type="transmembrane region" description="Helical" evidence="1">
    <location>
        <begin position="124"/>
        <end position="147"/>
    </location>
</feature>
<comment type="subcellular location">
    <subcellularLocation>
        <location evidence="1">Cell membrane</location>
        <topology evidence="1">Multi-pass membrane protein</topology>
    </subcellularLocation>
</comment>
<evidence type="ECO:0000313" key="3">
    <source>
        <dbReference type="Proteomes" id="UP000074108"/>
    </source>
</evidence>
<dbReference type="GO" id="GO:0005886">
    <property type="term" value="C:plasma membrane"/>
    <property type="evidence" value="ECO:0007669"/>
    <property type="project" value="UniProtKB-SubCell"/>
</dbReference>
<evidence type="ECO:0000256" key="1">
    <source>
        <dbReference type="HAMAP-Rule" id="MF_02088"/>
    </source>
</evidence>
<dbReference type="GO" id="GO:0022857">
    <property type="term" value="F:transmembrane transporter activity"/>
    <property type="evidence" value="ECO:0007669"/>
    <property type="project" value="UniProtKB-UniRule"/>
</dbReference>
<dbReference type="Pfam" id="PF02592">
    <property type="entry name" value="Vut_1"/>
    <property type="match status" value="1"/>
</dbReference>
<feature type="transmembrane region" description="Helical" evidence="1">
    <location>
        <begin position="168"/>
        <end position="185"/>
    </location>
</feature>
<dbReference type="RefSeq" id="WP_010172940.1">
    <property type="nucleotide sequence ID" value="NZ_LDYG01000028.1"/>
</dbReference>
<feature type="transmembrane region" description="Helical" evidence="1">
    <location>
        <begin position="30"/>
        <end position="46"/>
    </location>
</feature>
<reference evidence="2 3" key="1">
    <citation type="journal article" date="2016" name="Front. Microbiol.">
        <title>Microevolution Analysis of Bacillus coahuilensis Unveils Differences in Phosphorus Acquisition Strategies and Their Regulation.</title>
        <authorList>
            <person name="Gomez-Lunar Z."/>
            <person name="Hernandez-Gonzalez I."/>
            <person name="Rodriguez-Torres M.D."/>
            <person name="Souza V."/>
            <person name="Olmedo-Alvarez G."/>
        </authorList>
    </citation>
    <scope>NUCLEOTIDE SEQUENCE [LARGE SCALE GENOMIC DNA]</scope>
    <source>
        <strain evidence="3">p1.1.43</strain>
    </source>
</reference>
<keyword evidence="1" id="KW-0812">Transmembrane</keyword>
<dbReference type="HAMAP" id="MF_02088">
    <property type="entry name" value="Q_prec_transport"/>
    <property type="match status" value="1"/>
</dbReference>
<keyword evidence="1" id="KW-0472">Membrane</keyword>
<comment type="function">
    <text evidence="1">Involved in the import of queuosine (Q) precursors, required for Q precursor salvage.</text>
</comment>
<feature type="transmembrane region" description="Helical" evidence="1">
    <location>
        <begin position="85"/>
        <end position="104"/>
    </location>
</feature>
<dbReference type="PANTHER" id="PTHR34300:SF2">
    <property type="entry name" value="QUEUOSINE PRECURSOR TRANSPORTER-RELATED"/>
    <property type="match status" value="1"/>
</dbReference>
<keyword evidence="1" id="KW-1003">Cell membrane</keyword>
<keyword evidence="1" id="KW-0813">Transport</keyword>
<feature type="transmembrane region" description="Helical" evidence="1">
    <location>
        <begin position="191"/>
        <end position="209"/>
    </location>
</feature>
<dbReference type="PANTHER" id="PTHR34300">
    <property type="entry name" value="QUEUOSINE PRECURSOR TRANSPORTER-RELATED"/>
    <property type="match status" value="1"/>
</dbReference>
<keyword evidence="1" id="KW-1133">Transmembrane helix</keyword>
<dbReference type="AlphaFoldDB" id="A0A147K8K7"/>
<organism evidence="2 3">
    <name type="scientific">Bacillus coahuilensis p1.1.43</name>
    <dbReference type="NCBI Taxonomy" id="1150625"/>
    <lineage>
        <taxon>Bacteria</taxon>
        <taxon>Bacillati</taxon>
        <taxon>Bacillota</taxon>
        <taxon>Bacilli</taxon>
        <taxon>Bacillales</taxon>
        <taxon>Bacillaceae</taxon>
        <taxon>Bacillus</taxon>
    </lineage>
</organism>